<sequence length="86" mass="9122">MSAALVLSASAVGLVGATHPAEAAPLAHPCGYYVIQNNAYYNHCGSGNVTIHIEKLFGDKEQCVTPGHTPIGLQPFTTFAYYVRPC</sequence>
<comment type="caution">
    <text evidence="2">The sequence shown here is derived from an EMBL/GenBank/DDBJ whole genome shotgun (WGS) entry which is preliminary data.</text>
</comment>
<feature type="chain" id="PRO_5046806728" description="Secreted protein" evidence="1">
    <location>
        <begin position="24"/>
        <end position="86"/>
    </location>
</feature>
<feature type="signal peptide" evidence="1">
    <location>
        <begin position="1"/>
        <end position="23"/>
    </location>
</feature>
<dbReference type="Pfam" id="PF19882">
    <property type="entry name" value="DUF6355"/>
    <property type="match status" value="1"/>
</dbReference>
<gene>
    <name evidence="2" type="ORF">GCM10022247_06250</name>
</gene>
<accession>A0ABP7QZS1</accession>
<organism evidence="2 3">
    <name type="scientific">Allokutzneria multivorans</name>
    <dbReference type="NCBI Taxonomy" id="1142134"/>
    <lineage>
        <taxon>Bacteria</taxon>
        <taxon>Bacillati</taxon>
        <taxon>Actinomycetota</taxon>
        <taxon>Actinomycetes</taxon>
        <taxon>Pseudonocardiales</taxon>
        <taxon>Pseudonocardiaceae</taxon>
        <taxon>Allokutzneria</taxon>
    </lineage>
</organism>
<keyword evidence="1" id="KW-0732">Signal</keyword>
<name>A0ABP7QZS1_9PSEU</name>
<evidence type="ECO:0008006" key="4">
    <source>
        <dbReference type="Google" id="ProtNLM"/>
    </source>
</evidence>
<proteinExistence type="predicted"/>
<dbReference type="InterPro" id="IPR045935">
    <property type="entry name" value="DUF6355"/>
</dbReference>
<evidence type="ECO:0000313" key="3">
    <source>
        <dbReference type="Proteomes" id="UP001501747"/>
    </source>
</evidence>
<evidence type="ECO:0000313" key="2">
    <source>
        <dbReference type="EMBL" id="GAA3990331.1"/>
    </source>
</evidence>
<protein>
    <recommendedName>
        <fullName evidence="4">Secreted protein</fullName>
    </recommendedName>
</protein>
<evidence type="ECO:0000256" key="1">
    <source>
        <dbReference type="SAM" id="SignalP"/>
    </source>
</evidence>
<reference evidence="3" key="1">
    <citation type="journal article" date="2019" name="Int. J. Syst. Evol. Microbiol.">
        <title>The Global Catalogue of Microorganisms (GCM) 10K type strain sequencing project: providing services to taxonomists for standard genome sequencing and annotation.</title>
        <authorList>
            <consortium name="The Broad Institute Genomics Platform"/>
            <consortium name="The Broad Institute Genome Sequencing Center for Infectious Disease"/>
            <person name="Wu L."/>
            <person name="Ma J."/>
        </authorList>
    </citation>
    <scope>NUCLEOTIDE SEQUENCE [LARGE SCALE GENOMIC DNA]</scope>
    <source>
        <strain evidence="3">JCM 17342</strain>
    </source>
</reference>
<dbReference type="Proteomes" id="UP001501747">
    <property type="component" value="Unassembled WGS sequence"/>
</dbReference>
<dbReference type="EMBL" id="BAABAL010000004">
    <property type="protein sequence ID" value="GAA3990331.1"/>
    <property type="molecule type" value="Genomic_DNA"/>
</dbReference>
<keyword evidence="3" id="KW-1185">Reference proteome</keyword>